<name>B1ZXJ8_OPITP</name>
<feature type="active site" description="Proton acceptor" evidence="4">
    <location>
        <position position="48"/>
    </location>
</feature>
<dbReference type="STRING" id="452637.Oter_3718"/>
<evidence type="ECO:0000313" key="8">
    <source>
        <dbReference type="EMBL" id="ACB76993.1"/>
    </source>
</evidence>
<evidence type="ECO:0000256" key="2">
    <source>
        <dbReference type="ARBA" id="ARBA00022801"/>
    </source>
</evidence>
<dbReference type="KEGG" id="ote:Oter_3718"/>
<proteinExistence type="inferred from homology"/>
<dbReference type="Gene3D" id="2.60.120.200">
    <property type="match status" value="1"/>
</dbReference>
<evidence type="ECO:0000313" key="9">
    <source>
        <dbReference type="Proteomes" id="UP000007013"/>
    </source>
</evidence>
<sequence>MKTNAIGRLIGTGLLLWAATLRAEPMLAWGDQGDGTYRNPILPADYSDPDVIRVGDDFYLVASDFHFVGMQVLHSRDLVNWRIIGQVFDRLTMDASYDEMRGYAQGTWAPSLRFHDGVFYLYVCTPHDGLYRFTAKDPAGPWEMVTVKTVDAWEDPCPIWDDDGQAYLVHSVHGAGPLILHKMNREGTQLLDDGVVIYRGPVAEGPKFYKRNGWYYISLPEGGVEKGGQTVLRAKSIYGPYERREVLPAGSPHQGGIVELDNGESWFIAFKSTGHLGRVAHLLPVRWGADDWPVFGDHGQPVPGGKKPGVGAGGPILHPQTSDDFESAALSPQWQWNHNPVPAAWSLSERRGWLRLRGLPAPEPVVARNTLTQKLWGESGTVTVKLDPRGLSEGQAAGFAFMSGRVFNAVGVARLDGRLRFYSETGLGPVIGEQDVWLRGTYHGEQARLYFSADGETFTDVGAKVVLRFGQWKGARVTLFAYGPAAGAADFDEFQYRHSANPTR</sequence>
<dbReference type="RefSeq" id="WP_012376522.1">
    <property type="nucleotide sequence ID" value="NC_010571.1"/>
</dbReference>
<evidence type="ECO:0000256" key="6">
    <source>
        <dbReference type="RuleBase" id="RU361187"/>
    </source>
</evidence>
<dbReference type="Proteomes" id="UP000007013">
    <property type="component" value="Chromosome"/>
</dbReference>
<dbReference type="HOGENOM" id="CLU_016508_1_0_0"/>
<dbReference type="InterPro" id="IPR041542">
    <property type="entry name" value="GH43_C2"/>
</dbReference>
<dbReference type="InterPro" id="IPR023296">
    <property type="entry name" value="Glyco_hydro_beta-prop_sf"/>
</dbReference>
<dbReference type="Pfam" id="PF04616">
    <property type="entry name" value="Glyco_hydro_43"/>
    <property type="match status" value="1"/>
</dbReference>
<keyword evidence="2 6" id="KW-0378">Hydrolase</keyword>
<evidence type="ECO:0000256" key="5">
    <source>
        <dbReference type="PIRSR" id="PIRSR606710-2"/>
    </source>
</evidence>
<dbReference type="GO" id="GO:0004553">
    <property type="term" value="F:hydrolase activity, hydrolyzing O-glycosyl compounds"/>
    <property type="evidence" value="ECO:0007669"/>
    <property type="project" value="InterPro"/>
</dbReference>
<keyword evidence="3 6" id="KW-0326">Glycosidase</keyword>
<evidence type="ECO:0000256" key="4">
    <source>
        <dbReference type="PIRSR" id="PIRSR606710-1"/>
    </source>
</evidence>
<accession>B1ZXJ8</accession>
<dbReference type="InterPro" id="IPR051795">
    <property type="entry name" value="Glycosyl_Hydrlase_43"/>
</dbReference>
<feature type="domain" description="Beta-xylosidase C-terminal Concanavalin A-like" evidence="7">
    <location>
        <begin position="322"/>
        <end position="497"/>
    </location>
</feature>
<evidence type="ECO:0000259" key="7">
    <source>
        <dbReference type="Pfam" id="PF17851"/>
    </source>
</evidence>
<protein>
    <submittedName>
        <fullName evidence="8">Glycoside hydrolase family 43</fullName>
    </submittedName>
</protein>
<dbReference type="CDD" id="cd09001">
    <property type="entry name" value="GH43_FsAxh1-like"/>
    <property type="match status" value="1"/>
</dbReference>
<keyword evidence="9" id="KW-1185">Reference proteome</keyword>
<dbReference type="EMBL" id="CP001032">
    <property type="protein sequence ID" value="ACB76993.1"/>
    <property type="molecule type" value="Genomic_DNA"/>
</dbReference>
<dbReference type="PANTHER" id="PTHR42812:SF12">
    <property type="entry name" value="BETA-XYLOSIDASE-RELATED"/>
    <property type="match status" value="1"/>
</dbReference>
<dbReference type="AlphaFoldDB" id="B1ZXJ8"/>
<feature type="active site" description="Proton donor" evidence="4">
    <location>
        <position position="204"/>
    </location>
</feature>
<dbReference type="SUPFAM" id="SSF75005">
    <property type="entry name" value="Arabinanase/levansucrase/invertase"/>
    <property type="match status" value="1"/>
</dbReference>
<dbReference type="GO" id="GO:0005975">
    <property type="term" value="P:carbohydrate metabolic process"/>
    <property type="evidence" value="ECO:0007669"/>
    <property type="project" value="InterPro"/>
</dbReference>
<dbReference type="CAZy" id="GH43">
    <property type="family name" value="Glycoside Hydrolase Family 43"/>
</dbReference>
<dbReference type="eggNOG" id="COG3507">
    <property type="taxonomic scope" value="Bacteria"/>
</dbReference>
<dbReference type="Gene3D" id="2.115.10.20">
    <property type="entry name" value="Glycosyl hydrolase domain, family 43"/>
    <property type="match status" value="1"/>
</dbReference>
<gene>
    <name evidence="8" type="ordered locus">Oter_3718</name>
</gene>
<evidence type="ECO:0000256" key="3">
    <source>
        <dbReference type="ARBA" id="ARBA00023295"/>
    </source>
</evidence>
<reference evidence="8 9" key="1">
    <citation type="journal article" date="2011" name="J. Bacteriol.">
        <title>Genome sequence of the verrucomicrobium Opitutus terrae PB90-1, an abundant inhabitant of rice paddy soil ecosystems.</title>
        <authorList>
            <person name="van Passel M.W."/>
            <person name="Kant R."/>
            <person name="Palva A."/>
            <person name="Copeland A."/>
            <person name="Lucas S."/>
            <person name="Lapidus A."/>
            <person name="Glavina del Rio T."/>
            <person name="Pitluck S."/>
            <person name="Goltsman E."/>
            <person name="Clum A."/>
            <person name="Sun H."/>
            <person name="Schmutz J."/>
            <person name="Larimer F.W."/>
            <person name="Land M.L."/>
            <person name="Hauser L."/>
            <person name="Kyrpides N."/>
            <person name="Mikhailova N."/>
            <person name="Richardson P.P."/>
            <person name="Janssen P.H."/>
            <person name="de Vos W.M."/>
            <person name="Smidt H."/>
        </authorList>
    </citation>
    <scope>NUCLEOTIDE SEQUENCE [LARGE SCALE GENOMIC DNA]</scope>
    <source>
        <strain evidence="9">DSM 11246 / JCM 15787 / PB90-1</strain>
    </source>
</reference>
<evidence type="ECO:0000256" key="1">
    <source>
        <dbReference type="ARBA" id="ARBA00009865"/>
    </source>
</evidence>
<dbReference type="SUPFAM" id="SSF49899">
    <property type="entry name" value="Concanavalin A-like lectins/glucanases"/>
    <property type="match status" value="1"/>
</dbReference>
<dbReference type="InterPro" id="IPR006710">
    <property type="entry name" value="Glyco_hydro_43"/>
</dbReference>
<feature type="site" description="Important for catalytic activity, responsible for pKa modulation of the active site Glu and correct orientation of both the proton donor and substrate" evidence="5">
    <location>
        <position position="155"/>
    </location>
</feature>
<dbReference type="InterPro" id="IPR013320">
    <property type="entry name" value="ConA-like_dom_sf"/>
</dbReference>
<organism evidence="8 9">
    <name type="scientific">Opitutus terrae (strain DSM 11246 / JCM 15787 / PB90-1)</name>
    <dbReference type="NCBI Taxonomy" id="452637"/>
    <lineage>
        <taxon>Bacteria</taxon>
        <taxon>Pseudomonadati</taxon>
        <taxon>Verrucomicrobiota</taxon>
        <taxon>Opitutia</taxon>
        <taxon>Opitutales</taxon>
        <taxon>Opitutaceae</taxon>
        <taxon>Opitutus</taxon>
    </lineage>
</organism>
<dbReference type="PANTHER" id="PTHR42812">
    <property type="entry name" value="BETA-XYLOSIDASE"/>
    <property type="match status" value="1"/>
</dbReference>
<dbReference type="Pfam" id="PF17851">
    <property type="entry name" value="GH43_C2"/>
    <property type="match status" value="1"/>
</dbReference>
<comment type="similarity">
    <text evidence="1 6">Belongs to the glycosyl hydrolase 43 family.</text>
</comment>